<organism evidence="1 2">
    <name type="scientific">Clonorchis sinensis</name>
    <name type="common">Chinese liver fluke</name>
    <dbReference type="NCBI Taxonomy" id="79923"/>
    <lineage>
        <taxon>Eukaryota</taxon>
        <taxon>Metazoa</taxon>
        <taxon>Spiralia</taxon>
        <taxon>Lophotrochozoa</taxon>
        <taxon>Platyhelminthes</taxon>
        <taxon>Trematoda</taxon>
        <taxon>Digenea</taxon>
        <taxon>Opisthorchiida</taxon>
        <taxon>Opisthorchiata</taxon>
        <taxon>Opisthorchiidae</taxon>
        <taxon>Clonorchis</taxon>
    </lineage>
</organism>
<sequence length="212" mass="24683">MVFRFCEHLQELRNVILEVLLLNSEIEIRVSYLPFEFWCAPSARSNIWHRAAEPKALVEDLNPSLLSVLAVSKPNYNRELHKYKKPMRHWPSSDATRRIDSLAPYSRAGKEVLPPLPAALIPLVLWAKHLGPMALFVLQRFCKQHLRLLRRRHPQVSQGQYSSLDNLSDRFYCPHSEANEYSSDTIKRNLYDALAAFCDKLKVQILLYFPEI</sequence>
<gene>
    <name evidence="1" type="ORF">CLF_113197</name>
</gene>
<protein>
    <submittedName>
        <fullName evidence="1">Uncharacterized protein</fullName>
    </submittedName>
</protein>
<keyword evidence="2" id="KW-1185">Reference proteome</keyword>
<dbReference type="Proteomes" id="UP000008909">
    <property type="component" value="Unassembled WGS sequence"/>
</dbReference>
<evidence type="ECO:0000313" key="1">
    <source>
        <dbReference type="EMBL" id="GAA57788.1"/>
    </source>
</evidence>
<dbReference type="AlphaFoldDB" id="G7YXV8"/>
<dbReference type="EMBL" id="DF145046">
    <property type="protein sequence ID" value="GAA57788.1"/>
    <property type="molecule type" value="Genomic_DNA"/>
</dbReference>
<reference key="2">
    <citation type="submission" date="2011-10" db="EMBL/GenBank/DDBJ databases">
        <title>The genome and transcriptome sequence of Clonorchis sinensis provide insights into the carcinogenic liver fluke.</title>
        <authorList>
            <person name="Wang X."/>
            <person name="Huang Y."/>
            <person name="Chen W."/>
            <person name="Liu H."/>
            <person name="Guo L."/>
            <person name="Chen Y."/>
            <person name="Luo F."/>
            <person name="Zhou W."/>
            <person name="Sun J."/>
            <person name="Mao Q."/>
            <person name="Liang P."/>
            <person name="Zhou C."/>
            <person name="Tian Y."/>
            <person name="Men J."/>
            <person name="Lv X."/>
            <person name="Huang L."/>
            <person name="Zhou J."/>
            <person name="Hu Y."/>
            <person name="Li R."/>
            <person name="Zhang F."/>
            <person name="Lei H."/>
            <person name="Li X."/>
            <person name="Hu X."/>
            <person name="Liang C."/>
            <person name="Xu J."/>
            <person name="Wu Z."/>
            <person name="Yu X."/>
        </authorList>
    </citation>
    <scope>NUCLEOTIDE SEQUENCE</scope>
    <source>
        <strain>Henan</strain>
    </source>
</reference>
<reference evidence="1" key="1">
    <citation type="journal article" date="2011" name="Genome Biol.">
        <title>The draft genome of the carcinogenic human liver fluke Clonorchis sinensis.</title>
        <authorList>
            <person name="Wang X."/>
            <person name="Chen W."/>
            <person name="Huang Y."/>
            <person name="Sun J."/>
            <person name="Men J."/>
            <person name="Liu H."/>
            <person name="Luo F."/>
            <person name="Guo L."/>
            <person name="Lv X."/>
            <person name="Deng C."/>
            <person name="Zhou C."/>
            <person name="Fan Y."/>
            <person name="Li X."/>
            <person name="Huang L."/>
            <person name="Hu Y."/>
            <person name="Liang C."/>
            <person name="Hu X."/>
            <person name="Xu J."/>
            <person name="Yu X."/>
        </authorList>
    </citation>
    <scope>NUCLEOTIDE SEQUENCE [LARGE SCALE GENOMIC DNA]</scope>
    <source>
        <strain evidence="1">Henan</strain>
    </source>
</reference>
<accession>G7YXV8</accession>
<evidence type="ECO:0000313" key="2">
    <source>
        <dbReference type="Proteomes" id="UP000008909"/>
    </source>
</evidence>
<proteinExistence type="predicted"/>
<name>G7YXV8_CLOSI</name>